<accession>A0ABQ1TUA4</accession>
<feature type="transmembrane region" description="Helical" evidence="1">
    <location>
        <begin position="389"/>
        <end position="407"/>
    </location>
</feature>
<reference evidence="4" key="1">
    <citation type="journal article" date="2019" name="Int. J. Syst. Evol. Microbiol.">
        <title>The Global Catalogue of Microorganisms (GCM) 10K type strain sequencing project: providing services to taxonomists for standard genome sequencing and annotation.</title>
        <authorList>
            <consortium name="The Broad Institute Genomics Platform"/>
            <consortium name="The Broad Institute Genome Sequencing Center for Infectious Disease"/>
            <person name="Wu L."/>
            <person name="Ma J."/>
        </authorList>
    </citation>
    <scope>NUCLEOTIDE SEQUENCE [LARGE SCALE GENOMIC DNA]</scope>
    <source>
        <strain evidence="4">CGMCC 1.15197</strain>
    </source>
</reference>
<dbReference type="PANTHER" id="PTHR31605">
    <property type="entry name" value="GLYCEROL-3-PHOSPHATE O-ACYLTRANSFERASE 1"/>
    <property type="match status" value="1"/>
</dbReference>
<gene>
    <name evidence="3" type="ORF">GCM10011383_12740</name>
</gene>
<dbReference type="CDD" id="cd07992">
    <property type="entry name" value="LPLAT_AAK14816-like"/>
    <property type="match status" value="1"/>
</dbReference>
<name>A0ABQ1TUA4_9BACT</name>
<dbReference type="SUPFAM" id="SSF69593">
    <property type="entry name" value="Glycerol-3-phosphate (1)-acyltransferase"/>
    <property type="match status" value="1"/>
</dbReference>
<proteinExistence type="predicted"/>
<dbReference type="EMBL" id="BMHT01000002">
    <property type="protein sequence ID" value="GGF03231.1"/>
    <property type="molecule type" value="Genomic_DNA"/>
</dbReference>
<dbReference type="Pfam" id="PF01553">
    <property type="entry name" value="Acyltransferase"/>
    <property type="match status" value="1"/>
</dbReference>
<organism evidence="3 4">
    <name type="scientific">Hymenobacter cavernae</name>
    <dbReference type="NCBI Taxonomy" id="2044852"/>
    <lineage>
        <taxon>Bacteria</taxon>
        <taxon>Pseudomonadati</taxon>
        <taxon>Bacteroidota</taxon>
        <taxon>Cytophagia</taxon>
        <taxon>Cytophagales</taxon>
        <taxon>Hymenobacteraceae</taxon>
        <taxon>Hymenobacter</taxon>
    </lineage>
</organism>
<keyword evidence="4" id="KW-1185">Reference proteome</keyword>
<comment type="caution">
    <text evidence="3">The sequence shown here is derived from an EMBL/GenBank/DDBJ whole genome shotgun (WGS) entry which is preliminary data.</text>
</comment>
<evidence type="ECO:0000313" key="4">
    <source>
        <dbReference type="Proteomes" id="UP000632273"/>
    </source>
</evidence>
<keyword evidence="1" id="KW-1133">Transmembrane helix</keyword>
<dbReference type="RefSeq" id="WP_188812235.1">
    <property type="nucleotide sequence ID" value="NZ_BMHT01000002.1"/>
</dbReference>
<keyword evidence="1" id="KW-0472">Membrane</keyword>
<evidence type="ECO:0000313" key="3">
    <source>
        <dbReference type="EMBL" id="GGF03231.1"/>
    </source>
</evidence>
<sequence>MLFYTLMKPVAQLALRIFFHRLEVRHRERLQLPGPLLLTANHPNTLMDPLVVAINRRDPVAFLAKSTFFQNPILRRIMTSGNSIPIYRRQDVDKNSPVAPAELARRNEAAFSRSYDYLDQGGTVMIFPEGTSVSERRLRPLKTGAARIALGAEARHDFSLGLRILPVGINYFDPARFRSDVLVNVAPPIVVADYAAAYHQDPEAAADALTEEIRERLEWRLIITRDAAEDELVQQVEDTFTNHLIADDQETLYDNFQLSRTLLEGVAFFEKHDPARLQQVRDQLTTYLLDLDRLRLTDAALEPGSKEGRLARGIRTTLKLTLGGPVWLYGLINNYIPYILPSMVARRATKDVEFVAPIMLVVGMLTFPLCYAAQILLVHHFTQDWRWTTLYAVSLPFAGFYALSYWNSLEARIRRLRAWRLFRQQRVVFEHLLRQRATILQLLNEARTAYLKATSEV</sequence>
<feature type="domain" description="Phospholipid/glycerol acyltransferase" evidence="2">
    <location>
        <begin position="36"/>
        <end position="172"/>
    </location>
</feature>
<dbReference type="Proteomes" id="UP000632273">
    <property type="component" value="Unassembled WGS sequence"/>
</dbReference>
<dbReference type="InterPro" id="IPR052744">
    <property type="entry name" value="GPAT/DAPAT"/>
</dbReference>
<evidence type="ECO:0000256" key="1">
    <source>
        <dbReference type="SAM" id="Phobius"/>
    </source>
</evidence>
<protein>
    <recommendedName>
        <fullName evidence="2">Phospholipid/glycerol acyltransferase domain-containing protein</fullName>
    </recommendedName>
</protein>
<evidence type="ECO:0000259" key="2">
    <source>
        <dbReference type="SMART" id="SM00563"/>
    </source>
</evidence>
<dbReference type="InterPro" id="IPR002123">
    <property type="entry name" value="Plipid/glycerol_acylTrfase"/>
</dbReference>
<dbReference type="SMART" id="SM00563">
    <property type="entry name" value="PlsC"/>
    <property type="match status" value="1"/>
</dbReference>
<dbReference type="PANTHER" id="PTHR31605:SF0">
    <property type="entry name" value="GLYCEROL-3-PHOSPHATE O-ACYLTRANSFERASE 1"/>
    <property type="match status" value="1"/>
</dbReference>
<feature type="transmembrane region" description="Helical" evidence="1">
    <location>
        <begin position="354"/>
        <end position="377"/>
    </location>
</feature>
<keyword evidence="1" id="KW-0812">Transmembrane</keyword>